<comment type="caution">
    <text evidence="8">The sequence shown here is derived from an EMBL/GenBank/DDBJ whole genome shotgun (WGS) entry which is preliminary data.</text>
</comment>
<organism evidence="8 9">
    <name type="scientific">Coprobacter fastidiosus NSB1 = JCM 33896</name>
    <dbReference type="NCBI Taxonomy" id="1349822"/>
    <lineage>
        <taxon>Bacteria</taxon>
        <taxon>Pseudomonadati</taxon>
        <taxon>Bacteroidota</taxon>
        <taxon>Bacteroidia</taxon>
        <taxon>Bacteroidales</taxon>
        <taxon>Barnesiellaceae</taxon>
        <taxon>Coprobacter</taxon>
    </lineage>
</organism>
<keyword evidence="7" id="KW-0449">Lipoprotein</keyword>
<comment type="similarity">
    <text evidence="2">Belongs to the bacteroidetes fimbrillin superfamily. FimB/Mfa2 family.</text>
</comment>
<keyword evidence="3" id="KW-0732">Signal</keyword>
<evidence type="ECO:0000256" key="6">
    <source>
        <dbReference type="ARBA" id="ARBA00023237"/>
    </source>
</evidence>
<name>A0A495WEV0_9BACT</name>
<evidence type="ECO:0000256" key="1">
    <source>
        <dbReference type="ARBA" id="ARBA00004442"/>
    </source>
</evidence>
<dbReference type="EMBL" id="RBXN01000002">
    <property type="protein sequence ID" value="RKT59704.1"/>
    <property type="molecule type" value="Genomic_DNA"/>
</dbReference>
<evidence type="ECO:0000256" key="3">
    <source>
        <dbReference type="ARBA" id="ARBA00022729"/>
    </source>
</evidence>
<protein>
    <submittedName>
        <fullName evidence="8">Fimbrillin-A associated anchor protein Mfa1/Mfa2</fullName>
    </submittedName>
</protein>
<dbReference type="InterPro" id="IPR014941">
    <property type="entry name" value="FimB/Mfa2/Mfa3"/>
</dbReference>
<evidence type="ECO:0000256" key="7">
    <source>
        <dbReference type="ARBA" id="ARBA00023288"/>
    </source>
</evidence>
<dbReference type="PROSITE" id="PS51257">
    <property type="entry name" value="PROKAR_LIPOPROTEIN"/>
    <property type="match status" value="1"/>
</dbReference>
<evidence type="ECO:0000313" key="8">
    <source>
        <dbReference type="EMBL" id="RKT59704.1"/>
    </source>
</evidence>
<dbReference type="Proteomes" id="UP000269493">
    <property type="component" value="Unassembled WGS sequence"/>
</dbReference>
<dbReference type="GeneID" id="92928178"/>
<keyword evidence="5" id="KW-0564">Palmitate</keyword>
<dbReference type="GO" id="GO:0009279">
    <property type="term" value="C:cell outer membrane"/>
    <property type="evidence" value="ECO:0007669"/>
    <property type="project" value="UniProtKB-SubCell"/>
</dbReference>
<keyword evidence="9" id="KW-1185">Reference proteome</keyword>
<keyword evidence="4" id="KW-0472">Membrane</keyword>
<evidence type="ECO:0000256" key="5">
    <source>
        <dbReference type="ARBA" id="ARBA00023139"/>
    </source>
</evidence>
<dbReference type="OrthoDB" id="1024471at2"/>
<proteinExistence type="inferred from homology"/>
<evidence type="ECO:0000313" key="9">
    <source>
        <dbReference type="Proteomes" id="UP000269493"/>
    </source>
</evidence>
<keyword evidence="6" id="KW-0998">Cell outer membrane</keyword>
<reference evidence="8 9" key="1">
    <citation type="submission" date="2018-10" db="EMBL/GenBank/DDBJ databases">
        <title>Genomic Encyclopedia of Archaeal and Bacterial Type Strains, Phase II (KMG-II): from individual species to whole genera.</title>
        <authorList>
            <person name="Goeker M."/>
        </authorList>
    </citation>
    <scope>NUCLEOTIDE SEQUENCE [LARGE SCALE GENOMIC DNA]</scope>
    <source>
        <strain evidence="8 9">NSB1</strain>
    </source>
</reference>
<dbReference type="Pfam" id="PF08842">
    <property type="entry name" value="Mfa2"/>
    <property type="match status" value="1"/>
</dbReference>
<dbReference type="RefSeq" id="WP_022601855.1">
    <property type="nucleotide sequence ID" value="NZ_KI440811.1"/>
</dbReference>
<evidence type="ECO:0000256" key="4">
    <source>
        <dbReference type="ARBA" id="ARBA00023136"/>
    </source>
</evidence>
<gene>
    <name evidence="8" type="ORF">BC742_0625</name>
</gene>
<sequence length="318" mass="34908">MKKFFYFFSALLVSAGCSNDDDCFNESNPKSSNLTSPELFVTELSTNSPYSGILDIYPCVSGTSTYYGNYRNGQLSPLNPVYTIASGSIQNYIRPLLLPVGTYTLLYWGVASAGADGTYDYPASTEPALVLNEDMSSQYYGLRQYSSDTICYPIYDYVFAVKQVDLGSENIAVALQRKTAGINVTLKNEDSSSLATSIDSVRVYVGNLAEKVNVYNGNYENYTKTVMIPLTISGTQAVNKTAMVLPSDVPPYFRVEIDLKNGETKKYETHLSSILSPGTKLSIIMVSNIIFSETTEGSGFEVSDWTETEETITLPPLS</sequence>
<dbReference type="AlphaFoldDB" id="A0A495WEV0"/>
<evidence type="ECO:0000256" key="2">
    <source>
        <dbReference type="ARBA" id="ARBA00007248"/>
    </source>
</evidence>
<accession>A0A495WEV0</accession>
<comment type="subcellular location">
    <subcellularLocation>
        <location evidence="1">Cell outer membrane</location>
    </subcellularLocation>
</comment>